<comment type="subcellular location">
    <subcellularLocation>
        <location evidence="1">Membrane</location>
    </subcellularLocation>
</comment>
<dbReference type="InterPro" id="IPR038379">
    <property type="entry name" value="SecE_sf"/>
</dbReference>
<dbReference type="GO" id="GO:0006605">
    <property type="term" value="P:protein targeting"/>
    <property type="evidence" value="ECO:0007669"/>
    <property type="project" value="InterPro"/>
</dbReference>
<gene>
    <name evidence="9" type="ORF">HMPREF9333_01574</name>
</gene>
<keyword evidence="5 8" id="KW-1133">Transmembrane helix</keyword>
<evidence type="ECO:0000256" key="4">
    <source>
        <dbReference type="ARBA" id="ARBA00022927"/>
    </source>
</evidence>
<dbReference type="Pfam" id="PF00584">
    <property type="entry name" value="SecE"/>
    <property type="match status" value="1"/>
</dbReference>
<dbReference type="HOGENOM" id="CLU_113663_5_2_9"/>
<dbReference type="STRING" id="679200.HMPREF9333_01574"/>
<evidence type="ECO:0000256" key="1">
    <source>
        <dbReference type="ARBA" id="ARBA00004370"/>
    </source>
</evidence>
<dbReference type="Proteomes" id="UP000003011">
    <property type="component" value="Unassembled WGS sequence"/>
</dbReference>
<dbReference type="EMBL" id="ACZL01000023">
    <property type="protein sequence ID" value="EHI55438.1"/>
    <property type="molecule type" value="Genomic_DNA"/>
</dbReference>
<dbReference type="GO" id="GO:0009306">
    <property type="term" value="P:protein secretion"/>
    <property type="evidence" value="ECO:0007669"/>
    <property type="project" value="InterPro"/>
</dbReference>
<accession>G5GJ34</accession>
<evidence type="ECO:0000313" key="10">
    <source>
        <dbReference type="Proteomes" id="UP000003011"/>
    </source>
</evidence>
<dbReference type="eggNOG" id="COG0690">
    <property type="taxonomic scope" value="Bacteria"/>
</dbReference>
<dbReference type="NCBIfam" id="TIGR00964">
    <property type="entry name" value="secE_bact"/>
    <property type="match status" value="1"/>
</dbReference>
<name>G5GJ34_9FIRM</name>
<dbReference type="GO" id="GO:0006886">
    <property type="term" value="P:intracellular protein transport"/>
    <property type="evidence" value="ECO:0007669"/>
    <property type="project" value="InterPro"/>
</dbReference>
<reference evidence="9 10" key="1">
    <citation type="submission" date="2011-08" db="EMBL/GenBank/DDBJ databases">
        <title>The Genome Sequence of Johnsonella ignava ATCC 51276.</title>
        <authorList>
            <consortium name="The Broad Institute Genome Sequencing Platform"/>
            <person name="Earl A."/>
            <person name="Ward D."/>
            <person name="Feldgarden M."/>
            <person name="Gevers D."/>
            <person name="Izard J."/>
            <person name="Blanton J.M."/>
            <person name="Baranova O.V."/>
            <person name="Dewhirst F.E."/>
            <person name="Young S.K."/>
            <person name="Zeng Q."/>
            <person name="Gargeya S."/>
            <person name="Fitzgerald M."/>
            <person name="Haas B."/>
            <person name="Abouelleil A."/>
            <person name="Alvarado L."/>
            <person name="Arachchi H.M."/>
            <person name="Berlin A."/>
            <person name="Brown A."/>
            <person name="Chapman S.B."/>
            <person name="Chen Z."/>
            <person name="Dunbar C."/>
            <person name="Freedman E."/>
            <person name="Gearin G."/>
            <person name="Gellesch M."/>
            <person name="Goldberg J."/>
            <person name="Griggs A."/>
            <person name="Gujja S."/>
            <person name="Heiman D."/>
            <person name="Howarth C."/>
            <person name="Larson L."/>
            <person name="Lui A."/>
            <person name="MacDonald P.J.P."/>
            <person name="Montmayeur A."/>
            <person name="Murphy C."/>
            <person name="Neiman D."/>
            <person name="Pearson M."/>
            <person name="Priest M."/>
            <person name="Roberts A."/>
            <person name="Saif S."/>
            <person name="Shea T."/>
            <person name="Shenoy N."/>
            <person name="Sisk P."/>
            <person name="Stolte C."/>
            <person name="Sykes S."/>
            <person name="Wortman J."/>
            <person name="Nusbaum C."/>
            <person name="Birren B."/>
        </authorList>
    </citation>
    <scope>NUCLEOTIDE SEQUENCE [LARGE SCALE GENOMIC DNA]</scope>
    <source>
        <strain evidence="9 10">ATCC 51276</strain>
    </source>
</reference>
<feature type="transmembrane region" description="Helical" evidence="8">
    <location>
        <begin position="37"/>
        <end position="58"/>
    </location>
</feature>
<dbReference type="RefSeq" id="WP_005541300.1">
    <property type="nucleotide sequence ID" value="NZ_JH378833.1"/>
</dbReference>
<evidence type="ECO:0000256" key="8">
    <source>
        <dbReference type="SAM" id="Phobius"/>
    </source>
</evidence>
<dbReference type="InterPro" id="IPR001901">
    <property type="entry name" value="Translocase_SecE/Sec61-g"/>
</dbReference>
<dbReference type="GO" id="GO:0016020">
    <property type="term" value="C:membrane"/>
    <property type="evidence" value="ECO:0007669"/>
    <property type="project" value="UniProtKB-SubCell"/>
</dbReference>
<dbReference type="AlphaFoldDB" id="G5GJ34"/>
<comment type="caution">
    <text evidence="9">The sequence shown here is derived from an EMBL/GenBank/DDBJ whole genome shotgun (WGS) entry which is preliminary data.</text>
</comment>
<keyword evidence="7 8" id="KW-0472">Membrane</keyword>
<organism evidence="9 10">
    <name type="scientific">Johnsonella ignava ATCC 51276</name>
    <dbReference type="NCBI Taxonomy" id="679200"/>
    <lineage>
        <taxon>Bacteria</taxon>
        <taxon>Bacillati</taxon>
        <taxon>Bacillota</taxon>
        <taxon>Clostridia</taxon>
        <taxon>Lachnospirales</taxon>
        <taxon>Lachnospiraceae</taxon>
        <taxon>Johnsonella</taxon>
    </lineage>
</organism>
<proteinExistence type="predicted"/>
<keyword evidence="4" id="KW-0653">Protein transport</keyword>
<dbReference type="InterPro" id="IPR005807">
    <property type="entry name" value="SecE_bac"/>
</dbReference>
<evidence type="ECO:0000256" key="3">
    <source>
        <dbReference type="ARBA" id="ARBA00022692"/>
    </source>
</evidence>
<keyword evidence="6" id="KW-0811">Translocation</keyword>
<keyword evidence="3 8" id="KW-0812">Transmembrane</keyword>
<dbReference type="GO" id="GO:0008320">
    <property type="term" value="F:protein transmembrane transporter activity"/>
    <property type="evidence" value="ECO:0007669"/>
    <property type="project" value="InterPro"/>
</dbReference>
<evidence type="ECO:0000256" key="6">
    <source>
        <dbReference type="ARBA" id="ARBA00023010"/>
    </source>
</evidence>
<dbReference type="Gene3D" id="1.20.5.1030">
    <property type="entry name" value="Preprotein translocase secy subunit"/>
    <property type="match status" value="1"/>
</dbReference>
<evidence type="ECO:0000256" key="5">
    <source>
        <dbReference type="ARBA" id="ARBA00022989"/>
    </source>
</evidence>
<sequence length="67" mass="7467">MADKNKDQESKVSFTKGLKAEYKRIIWPDKDTLAKQAVAVTVVSLILGCIIALLDFGFKFGFGLIFK</sequence>
<dbReference type="OrthoDB" id="9807958at2"/>
<keyword evidence="10" id="KW-1185">Reference proteome</keyword>
<evidence type="ECO:0000256" key="2">
    <source>
        <dbReference type="ARBA" id="ARBA00022448"/>
    </source>
</evidence>
<protein>
    <submittedName>
        <fullName evidence="9">Preprotein translocase</fullName>
    </submittedName>
</protein>
<evidence type="ECO:0000256" key="7">
    <source>
        <dbReference type="ARBA" id="ARBA00023136"/>
    </source>
</evidence>
<evidence type="ECO:0000313" key="9">
    <source>
        <dbReference type="EMBL" id="EHI55438.1"/>
    </source>
</evidence>
<keyword evidence="2" id="KW-0813">Transport</keyword>